<evidence type="ECO:0000313" key="8">
    <source>
        <dbReference type="Proteomes" id="UP001523262"/>
    </source>
</evidence>
<keyword evidence="4" id="KW-0720">Serine protease</keyword>
<dbReference type="InterPro" id="IPR023828">
    <property type="entry name" value="Peptidase_S8_Ser-AS"/>
</dbReference>
<dbReference type="SUPFAM" id="SSF52743">
    <property type="entry name" value="Subtilisin-like"/>
    <property type="match status" value="1"/>
</dbReference>
<feature type="domain" description="Peptidase S8/S53" evidence="6">
    <location>
        <begin position="4"/>
        <end position="89"/>
    </location>
</feature>
<dbReference type="PANTHER" id="PTHR43806:SF65">
    <property type="entry name" value="SERINE PROTEASE APRX"/>
    <property type="match status" value="1"/>
</dbReference>
<dbReference type="Proteomes" id="UP001523262">
    <property type="component" value="Unassembled WGS sequence"/>
</dbReference>
<name>A0ABT0WGD3_9BACI</name>
<keyword evidence="3" id="KW-0378">Hydrolase</keyword>
<dbReference type="InterPro" id="IPR050131">
    <property type="entry name" value="Peptidase_S8_subtilisin-like"/>
</dbReference>
<evidence type="ECO:0000256" key="2">
    <source>
        <dbReference type="ARBA" id="ARBA00022670"/>
    </source>
</evidence>
<comment type="caution">
    <text evidence="5">Lacks conserved residue(s) required for the propagation of feature annotation.</text>
</comment>
<dbReference type="InterPro" id="IPR036852">
    <property type="entry name" value="Peptidase_S8/S53_dom_sf"/>
</dbReference>
<dbReference type="Gene3D" id="2.60.40.680">
    <property type="match status" value="1"/>
</dbReference>
<evidence type="ECO:0000313" key="7">
    <source>
        <dbReference type="EMBL" id="MCM2534670.1"/>
    </source>
</evidence>
<organism evidence="7 8">
    <name type="scientific">Neobacillus pocheonensis</name>
    <dbReference type="NCBI Taxonomy" id="363869"/>
    <lineage>
        <taxon>Bacteria</taxon>
        <taxon>Bacillati</taxon>
        <taxon>Bacillota</taxon>
        <taxon>Bacilli</taxon>
        <taxon>Bacillales</taxon>
        <taxon>Bacillaceae</taxon>
        <taxon>Neobacillus</taxon>
    </lineage>
</organism>
<accession>A0ABT0WGD3</accession>
<dbReference type="PANTHER" id="PTHR43806">
    <property type="entry name" value="PEPTIDASE S8"/>
    <property type="match status" value="1"/>
</dbReference>
<dbReference type="SUPFAM" id="SSF49384">
    <property type="entry name" value="Carbohydrate-binding domain"/>
    <property type="match status" value="1"/>
</dbReference>
<evidence type="ECO:0000256" key="5">
    <source>
        <dbReference type="PROSITE-ProRule" id="PRU01240"/>
    </source>
</evidence>
<keyword evidence="8" id="KW-1185">Reference proteome</keyword>
<dbReference type="PROSITE" id="PS51892">
    <property type="entry name" value="SUBTILASE"/>
    <property type="match status" value="1"/>
</dbReference>
<evidence type="ECO:0000256" key="3">
    <source>
        <dbReference type="ARBA" id="ARBA00022801"/>
    </source>
</evidence>
<sequence length="710" mass="77386">MYDIKPEVTAPGVSVYSTVPPYMHGADQIGNYQYAYDRLSGTSMATPQVSGVAALLKQAHPDMTPADIKATLMNTADPLNGDYSVYEVGGGVVDPYKAVHAQTEIEVHAKTETVTNTDSSSNGPTTLASKGIKTIKDDTGAISFGEQAVNGKDLKDSRSLTIYNHSYQDKTFNVQVKFQTLSSRFTNDSRADNDASANGVTLDVKPVVTVKKSSKANMDATITVPATAKLGTYEGYVVYTNKDNPDETYKIPFAIHTVQEGIDYVKGDPAAYTLPYEAGSNATRWSLGVDFKLKSHMRTFDFFLVDPKTNQEIGYLGTGDGMGADENINYYFRGVLNNGQYYPLTGDPDNPISFDFKETDPGLYKIRMVGTNDEGKTFTSDAPVYYGVKEPKVTMNYDAGQIVETANPTDKNVTVNGTAFDADIADMQAAGIDASQGDNMMTYYNPSNSAEKNIPVDGQGNFNATIPLATAGPFVLPITEYDFYDWDKSTVRNYGSTRDVYFVKKGTAYSSAISDKQRINMGDTTTVTFSMKNVTTNVKQAVYSFLYPTQYLDVVNAKPHGTYNGKLDVQYSSTPFNSTYSVMTITATATGDLANTGIVGDASLVDMTFKAKDSYYKGPMQFEDPTGASRFFKATYTNVDNSTVTTQGIQPYFYITPTYSLMRAQVQAEGLMTFSGPEPEMNQIDYNKAGTKISVTDADGKEYGVTDPLG</sequence>
<reference evidence="7 8" key="1">
    <citation type="submission" date="2022-06" db="EMBL/GenBank/DDBJ databases">
        <authorList>
            <person name="Jeon C.O."/>
        </authorList>
    </citation>
    <scope>NUCLEOTIDE SEQUENCE [LARGE SCALE GENOMIC DNA]</scope>
    <source>
        <strain evidence="7 8">KCTC 13943</strain>
    </source>
</reference>
<gene>
    <name evidence="7" type="ORF">NDK43_22855</name>
</gene>
<evidence type="ECO:0000256" key="1">
    <source>
        <dbReference type="ARBA" id="ARBA00011073"/>
    </source>
</evidence>
<evidence type="ECO:0000259" key="6">
    <source>
        <dbReference type="Pfam" id="PF00082"/>
    </source>
</evidence>
<evidence type="ECO:0000256" key="4">
    <source>
        <dbReference type="ARBA" id="ARBA00022825"/>
    </source>
</evidence>
<protein>
    <submittedName>
        <fullName evidence="7">S8 family serine peptidase</fullName>
    </submittedName>
</protein>
<keyword evidence="2" id="KW-0645">Protease</keyword>
<dbReference type="Gene3D" id="3.40.50.200">
    <property type="entry name" value="Peptidase S8/S53 domain"/>
    <property type="match status" value="1"/>
</dbReference>
<comment type="caution">
    <text evidence="7">The sequence shown here is derived from an EMBL/GenBank/DDBJ whole genome shotgun (WGS) entry which is preliminary data.</text>
</comment>
<dbReference type="Pfam" id="PF00082">
    <property type="entry name" value="Peptidase_S8"/>
    <property type="match status" value="1"/>
</dbReference>
<proteinExistence type="inferred from homology"/>
<dbReference type="InterPro" id="IPR008965">
    <property type="entry name" value="CBM2/CBM3_carb-bd_dom_sf"/>
</dbReference>
<comment type="similarity">
    <text evidence="1 5">Belongs to the peptidase S8 family.</text>
</comment>
<dbReference type="PROSITE" id="PS00138">
    <property type="entry name" value="SUBTILASE_SER"/>
    <property type="match status" value="1"/>
</dbReference>
<dbReference type="InterPro" id="IPR000209">
    <property type="entry name" value="Peptidase_S8/S53_dom"/>
</dbReference>
<dbReference type="EMBL" id="JAMQCR010000002">
    <property type="protein sequence ID" value="MCM2534670.1"/>
    <property type="molecule type" value="Genomic_DNA"/>
</dbReference>